<feature type="domain" description="Lipoyl-binding" evidence="9">
    <location>
        <begin position="110"/>
        <end position="185"/>
    </location>
</feature>
<proteinExistence type="inferred from homology"/>
<feature type="domain" description="Peripheral subunit-binding (PSBD)" evidence="10">
    <location>
        <begin position="252"/>
        <end position="289"/>
    </location>
</feature>
<dbReference type="InterPro" id="IPR001078">
    <property type="entry name" value="2-oxoacid_DH_actylTfrase"/>
</dbReference>
<dbReference type="AlphaFoldDB" id="A0A2S7UWB2"/>
<dbReference type="EMBL" id="MSCH01000003">
    <property type="protein sequence ID" value="PQJ54274.1"/>
    <property type="molecule type" value="Genomic_DNA"/>
</dbReference>
<evidence type="ECO:0000256" key="8">
    <source>
        <dbReference type="SAM" id="MobiDB-lite"/>
    </source>
</evidence>
<evidence type="ECO:0000313" key="12">
    <source>
        <dbReference type="Proteomes" id="UP000239007"/>
    </source>
</evidence>
<organism evidence="11 12">
    <name type="scientific">Psychrosphaera saromensis</name>
    <dbReference type="NCBI Taxonomy" id="716813"/>
    <lineage>
        <taxon>Bacteria</taxon>
        <taxon>Pseudomonadati</taxon>
        <taxon>Pseudomonadota</taxon>
        <taxon>Gammaproteobacteria</taxon>
        <taxon>Alteromonadales</taxon>
        <taxon>Pseudoalteromonadaceae</taxon>
        <taxon>Psychrosphaera</taxon>
    </lineage>
</organism>
<dbReference type="InterPro" id="IPR023213">
    <property type="entry name" value="CAT-like_dom_sf"/>
</dbReference>
<feature type="region of interest" description="Disordered" evidence="8">
    <location>
        <begin position="214"/>
        <end position="235"/>
    </location>
</feature>
<dbReference type="PANTHER" id="PTHR43178">
    <property type="entry name" value="DIHYDROLIPOAMIDE ACETYLTRANSFERASE COMPONENT OF PYRUVATE DEHYDROGENASE COMPLEX"/>
    <property type="match status" value="1"/>
</dbReference>
<dbReference type="PROSITE" id="PS50968">
    <property type="entry name" value="BIOTINYL_LIPOYL"/>
    <property type="match status" value="2"/>
</dbReference>
<reference evidence="11 12" key="1">
    <citation type="submission" date="2016-12" db="EMBL/GenBank/DDBJ databases">
        <title>Diversity of luminous bacteria.</title>
        <authorList>
            <person name="Yoshizawa S."/>
            <person name="Kogure K."/>
        </authorList>
    </citation>
    <scope>NUCLEOTIDE SEQUENCE [LARGE SCALE GENOMIC DNA]</scope>
    <source>
        <strain evidence="11 12">SA4-48</strain>
    </source>
</reference>
<dbReference type="OrthoDB" id="9805770at2"/>
<comment type="similarity">
    <text evidence="2 7">Belongs to the 2-oxoacid dehydrogenase family.</text>
</comment>
<feature type="domain" description="Lipoyl-binding" evidence="9">
    <location>
        <begin position="2"/>
        <end position="77"/>
    </location>
</feature>
<dbReference type="SUPFAM" id="SSF47005">
    <property type="entry name" value="Peripheral subunit-binding domain of 2-oxo acid dehydrogenase complex"/>
    <property type="match status" value="1"/>
</dbReference>
<evidence type="ECO:0000259" key="9">
    <source>
        <dbReference type="PROSITE" id="PS50968"/>
    </source>
</evidence>
<dbReference type="GO" id="GO:0016407">
    <property type="term" value="F:acetyltransferase activity"/>
    <property type="evidence" value="ECO:0007669"/>
    <property type="project" value="TreeGrafter"/>
</dbReference>
<comment type="caution">
    <text evidence="11">The sequence shown here is derived from an EMBL/GenBank/DDBJ whole genome shotgun (WGS) entry which is preliminary data.</text>
</comment>
<name>A0A2S7UWB2_9GAMM</name>
<dbReference type="PANTHER" id="PTHR43178:SF5">
    <property type="entry name" value="LIPOAMIDE ACYLTRANSFERASE COMPONENT OF BRANCHED-CHAIN ALPHA-KETO ACID DEHYDROGENASE COMPLEX, MITOCHONDRIAL"/>
    <property type="match status" value="1"/>
</dbReference>
<dbReference type="EC" id="2.3.1.-" evidence="7"/>
<dbReference type="Pfam" id="PF00198">
    <property type="entry name" value="2-oxoacid_dh"/>
    <property type="match status" value="1"/>
</dbReference>
<dbReference type="SUPFAM" id="SSF52777">
    <property type="entry name" value="CoA-dependent acyltransferases"/>
    <property type="match status" value="1"/>
</dbReference>
<dbReference type="RefSeq" id="WP_105052788.1">
    <property type="nucleotide sequence ID" value="NZ_BMYG01000006.1"/>
</dbReference>
<evidence type="ECO:0000256" key="1">
    <source>
        <dbReference type="ARBA" id="ARBA00001938"/>
    </source>
</evidence>
<dbReference type="Proteomes" id="UP000239007">
    <property type="component" value="Unassembled WGS sequence"/>
</dbReference>
<dbReference type="InterPro" id="IPR000089">
    <property type="entry name" value="Biotin_lipoyl"/>
</dbReference>
<comment type="subunit">
    <text evidence="3">Forms a 24-polypeptide structural core with octahedral symmetry.</text>
</comment>
<keyword evidence="6 7" id="KW-0012">Acyltransferase</keyword>
<protein>
    <recommendedName>
        <fullName evidence="7">Dihydrolipoamide acetyltransferase component of pyruvate dehydrogenase complex</fullName>
        <ecNumber evidence="7">2.3.1.-</ecNumber>
    </recommendedName>
</protein>
<dbReference type="InterPro" id="IPR050743">
    <property type="entry name" value="2-oxoacid_DH_E2_comp"/>
</dbReference>
<dbReference type="GO" id="GO:0005737">
    <property type="term" value="C:cytoplasm"/>
    <property type="evidence" value="ECO:0007669"/>
    <property type="project" value="TreeGrafter"/>
</dbReference>
<keyword evidence="5 7" id="KW-0450">Lipoyl</keyword>
<evidence type="ECO:0000313" key="11">
    <source>
        <dbReference type="EMBL" id="PQJ54274.1"/>
    </source>
</evidence>
<accession>A0A2S7UWB2</accession>
<evidence type="ECO:0000256" key="4">
    <source>
        <dbReference type="ARBA" id="ARBA00022679"/>
    </source>
</evidence>
<comment type="cofactor">
    <cofactor evidence="1 7">
        <name>(R)-lipoate</name>
        <dbReference type="ChEBI" id="CHEBI:83088"/>
    </cofactor>
</comment>
<dbReference type="Gene3D" id="2.40.50.100">
    <property type="match status" value="2"/>
</dbReference>
<evidence type="ECO:0000256" key="3">
    <source>
        <dbReference type="ARBA" id="ARBA00011484"/>
    </source>
</evidence>
<dbReference type="GO" id="GO:0031405">
    <property type="term" value="F:lipoic acid binding"/>
    <property type="evidence" value="ECO:0007669"/>
    <property type="project" value="TreeGrafter"/>
</dbReference>
<gene>
    <name evidence="11" type="ORF">BTO11_11820</name>
</gene>
<dbReference type="InterPro" id="IPR036625">
    <property type="entry name" value="E3-bd_dom_sf"/>
</dbReference>
<evidence type="ECO:0000256" key="2">
    <source>
        <dbReference type="ARBA" id="ARBA00007317"/>
    </source>
</evidence>
<keyword evidence="4 7" id="KW-0808">Transferase</keyword>
<dbReference type="CDD" id="cd06849">
    <property type="entry name" value="lipoyl_domain"/>
    <property type="match status" value="2"/>
</dbReference>
<dbReference type="FunFam" id="3.30.559.10:FF:000027">
    <property type="entry name" value="Dihydrolipoamide acetyltransferase component of pyruvate dehydrogenase complex"/>
    <property type="match status" value="1"/>
</dbReference>
<evidence type="ECO:0000256" key="7">
    <source>
        <dbReference type="RuleBase" id="RU003423"/>
    </source>
</evidence>
<evidence type="ECO:0000256" key="5">
    <source>
        <dbReference type="ARBA" id="ARBA00022823"/>
    </source>
</evidence>
<dbReference type="PROSITE" id="PS51826">
    <property type="entry name" value="PSBD"/>
    <property type="match status" value="1"/>
</dbReference>
<dbReference type="Gene3D" id="4.10.320.10">
    <property type="entry name" value="E3-binding domain"/>
    <property type="match status" value="1"/>
</dbReference>
<evidence type="ECO:0000256" key="6">
    <source>
        <dbReference type="ARBA" id="ARBA00023315"/>
    </source>
</evidence>
<dbReference type="SUPFAM" id="SSF51230">
    <property type="entry name" value="Single hybrid motif"/>
    <property type="match status" value="2"/>
</dbReference>
<dbReference type="Pfam" id="PF02817">
    <property type="entry name" value="E3_binding"/>
    <property type="match status" value="1"/>
</dbReference>
<dbReference type="Pfam" id="PF00364">
    <property type="entry name" value="Biotin_lipoyl"/>
    <property type="match status" value="2"/>
</dbReference>
<dbReference type="InterPro" id="IPR004167">
    <property type="entry name" value="PSBD"/>
</dbReference>
<sequence length="554" mass="60688">MSKDFILPDIGEGIVECEVVEWLVAEGDEIKEDQPVCDVMTDKALVQIPAMSDGVITKLYYKKGDIAQVHAPLFAVSSAQEAQQESTPSQGVVEQIMDKTPISPTNLVIHEDFLLPDIGEGIVECEVVEWLVVEGEKVKEDQAICDVMTDKALVQIPSKSDGIIHKLYYKKGDVAEVHKPLFAIALDSSSSSNTAALDNITNGQLTDKTSGHLESVEMKQDPSKVSQNTDKDHSDPAISNVVQIATATNKAVASPAVRRLAREMNLDIRTVNGSGVKGRVYKQDLIAHTKSQPAFVAASVIHSQGETEIQVKPNTQQVHGSSYVEPIKGIKAVMAKAMQNSVSTIPHFTFSDEIDLTELVKLRKQLKPDYEQQGIKLTMMPFFMKAMSMALKQFPVLNSQPNEDCTELTYFNDHNIGMAVDSKIGLLVPNIKSCQNKSIKDIAIAVMEMTELAREGRLPPDKLKGGTISISNIGALGGTTATPIINKPEVAIVALGKMQTLPRFDDKGEVQARQLMQVSWSGDHRVIDGGTIARFNNLWTQYLQNPSSMFMDMI</sequence>
<dbReference type="InterPro" id="IPR011053">
    <property type="entry name" value="Single_hybrid_motif"/>
</dbReference>
<keyword evidence="12" id="KW-1185">Reference proteome</keyword>
<evidence type="ECO:0000259" key="10">
    <source>
        <dbReference type="PROSITE" id="PS51826"/>
    </source>
</evidence>
<dbReference type="Gene3D" id="3.30.559.10">
    <property type="entry name" value="Chloramphenicol acetyltransferase-like domain"/>
    <property type="match status" value="1"/>
</dbReference>